<feature type="transmembrane region" description="Helical" evidence="1">
    <location>
        <begin position="12"/>
        <end position="29"/>
    </location>
</feature>
<reference evidence="2 3" key="1">
    <citation type="submission" date="2019-08" db="EMBL/GenBank/DDBJ databases">
        <title>Bradymonadales sp. TMQ2.</title>
        <authorList>
            <person name="Liang Q."/>
        </authorList>
    </citation>
    <scope>NUCLEOTIDE SEQUENCE [LARGE SCALE GENOMIC DNA]</scope>
    <source>
        <strain evidence="2 3">TMQ2</strain>
    </source>
</reference>
<evidence type="ECO:0000313" key="3">
    <source>
        <dbReference type="Proteomes" id="UP000321046"/>
    </source>
</evidence>
<sequence length="119" mass="12584">MSGEMLPVLKLAKYAGLMLFAAGAALTFLGEGERLRQRAAYVVAAPGYMATWGGGMVMVGFYNHALFSGWIVVTFLLMTAVMNAVMWSAAAEGRRSAALALVSALALVGCVGLMVFRPF</sequence>
<feature type="transmembrane region" description="Helical" evidence="1">
    <location>
        <begin position="41"/>
        <end position="61"/>
    </location>
</feature>
<comment type="caution">
    <text evidence="2">The sequence shown here is derived from an EMBL/GenBank/DDBJ whole genome shotgun (WGS) entry which is preliminary data.</text>
</comment>
<evidence type="ECO:0000256" key="1">
    <source>
        <dbReference type="SAM" id="Phobius"/>
    </source>
</evidence>
<evidence type="ECO:0000313" key="2">
    <source>
        <dbReference type="EMBL" id="TXD39622.1"/>
    </source>
</evidence>
<dbReference type="OrthoDB" id="5518985at2"/>
<organism evidence="2 3">
    <name type="scientific">Lujinxingia vulgaris</name>
    <dbReference type="NCBI Taxonomy" id="2600176"/>
    <lineage>
        <taxon>Bacteria</taxon>
        <taxon>Deltaproteobacteria</taxon>
        <taxon>Bradymonadales</taxon>
        <taxon>Lujinxingiaceae</taxon>
        <taxon>Lujinxingia</taxon>
    </lineage>
</organism>
<keyword evidence="1" id="KW-0472">Membrane</keyword>
<gene>
    <name evidence="2" type="ORF">FRC96_06765</name>
</gene>
<protein>
    <submittedName>
        <fullName evidence="2">Uncharacterized protein</fullName>
    </submittedName>
</protein>
<keyword evidence="1" id="KW-1133">Transmembrane helix</keyword>
<dbReference type="EMBL" id="VOSL01000031">
    <property type="protein sequence ID" value="TXD39622.1"/>
    <property type="molecule type" value="Genomic_DNA"/>
</dbReference>
<dbReference type="RefSeq" id="WP_146973747.1">
    <property type="nucleotide sequence ID" value="NZ_VOSL01000031.1"/>
</dbReference>
<name>A0A5C6XPP2_9DELT</name>
<feature type="transmembrane region" description="Helical" evidence="1">
    <location>
        <begin position="67"/>
        <end position="85"/>
    </location>
</feature>
<keyword evidence="1" id="KW-0812">Transmembrane</keyword>
<dbReference type="Proteomes" id="UP000321046">
    <property type="component" value="Unassembled WGS sequence"/>
</dbReference>
<proteinExistence type="predicted"/>
<dbReference type="AlphaFoldDB" id="A0A5C6XPP2"/>
<feature type="transmembrane region" description="Helical" evidence="1">
    <location>
        <begin position="97"/>
        <end position="116"/>
    </location>
</feature>
<accession>A0A5C6XPP2</accession>